<sequence length="43" mass="4916">MFKGFITSMVIITSFLLVLPAVMVWSVSGKDWFEKLQQLTPLL</sequence>
<gene>
    <name evidence="1" type="ORF">PEL8287_03383</name>
</gene>
<protein>
    <submittedName>
        <fullName evidence="1">Uncharacterized protein</fullName>
    </submittedName>
</protein>
<evidence type="ECO:0000313" key="1">
    <source>
        <dbReference type="EMBL" id="SLN62165.1"/>
    </source>
</evidence>
<dbReference type="RefSeq" id="WP_268877836.1">
    <property type="nucleotide sequence ID" value="NZ_FWFL01000010.1"/>
</dbReference>
<name>A0A1Y5TEA1_9RHOB</name>
<dbReference type="EMBL" id="FWFL01000010">
    <property type="protein sequence ID" value="SLN62165.1"/>
    <property type="molecule type" value="Genomic_DNA"/>
</dbReference>
<proteinExistence type="predicted"/>
<organism evidence="1 2">
    <name type="scientific">Roseovarius litorisediminis</name>
    <dbReference type="NCBI Taxonomy" id="1312363"/>
    <lineage>
        <taxon>Bacteria</taxon>
        <taxon>Pseudomonadati</taxon>
        <taxon>Pseudomonadota</taxon>
        <taxon>Alphaproteobacteria</taxon>
        <taxon>Rhodobacterales</taxon>
        <taxon>Roseobacteraceae</taxon>
        <taxon>Roseovarius</taxon>
    </lineage>
</organism>
<dbReference type="AlphaFoldDB" id="A0A1Y5TEA1"/>
<keyword evidence="2" id="KW-1185">Reference proteome</keyword>
<reference evidence="1 2" key="1">
    <citation type="submission" date="2017-03" db="EMBL/GenBank/DDBJ databases">
        <authorList>
            <person name="Afonso C.L."/>
            <person name="Miller P.J."/>
            <person name="Scott M.A."/>
            <person name="Spackman E."/>
            <person name="Goraichik I."/>
            <person name="Dimitrov K.M."/>
            <person name="Suarez D.L."/>
            <person name="Swayne D.E."/>
        </authorList>
    </citation>
    <scope>NUCLEOTIDE SEQUENCE [LARGE SCALE GENOMIC DNA]</scope>
    <source>
        <strain evidence="1 2">CECT 8287</strain>
    </source>
</reference>
<dbReference type="Proteomes" id="UP000193827">
    <property type="component" value="Unassembled WGS sequence"/>
</dbReference>
<evidence type="ECO:0000313" key="2">
    <source>
        <dbReference type="Proteomes" id="UP000193827"/>
    </source>
</evidence>
<accession>A0A1Y5TEA1</accession>